<dbReference type="GO" id="GO:0004843">
    <property type="term" value="F:cysteine-type deubiquitinase activity"/>
    <property type="evidence" value="ECO:0007669"/>
    <property type="project" value="UniProtKB-EC"/>
</dbReference>
<evidence type="ECO:0000256" key="8">
    <source>
        <dbReference type="SAM" id="MobiDB-lite"/>
    </source>
</evidence>
<dbReference type="Proteomes" id="UP000515158">
    <property type="component" value="Unplaced"/>
</dbReference>
<feature type="region of interest" description="Disordered" evidence="8">
    <location>
        <begin position="596"/>
        <end position="677"/>
    </location>
</feature>
<dbReference type="CDD" id="cd02257">
    <property type="entry name" value="Peptidase_C19"/>
    <property type="match status" value="1"/>
</dbReference>
<dbReference type="Pfam" id="PF00443">
    <property type="entry name" value="UCH"/>
    <property type="match status" value="1"/>
</dbReference>
<dbReference type="GO" id="GO:0005634">
    <property type="term" value="C:nucleus"/>
    <property type="evidence" value="ECO:0007669"/>
    <property type="project" value="TreeGrafter"/>
</dbReference>
<protein>
    <recommendedName>
        <fullName evidence="3">ubiquitinyl hydrolase 1</fullName>
        <ecNumber evidence="3">3.4.19.12</ecNumber>
    </recommendedName>
</protein>
<dbReference type="InParanoid" id="A0A6P8ZWX4"/>
<evidence type="ECO:0000313" key="11">
    <source>
        <dbReference type="RefSeq" id="XP_034249644.1"/>
    </source>
</evidence>
<keyword evidence="5" id="KW-0833">Ubl conjugation pathway</keyword>
<feature type="domain" description="USP" evidence="9">
    <location>
        <begin position="701"/>
        <end position="1082"/>
    </location>
</feature>
<evidence type="ECO:0000256" key="2">
    <source>
        <dbReference type="ARBA" id="ARBA00005427"/>
    </source>
</evidence>
<comment type="catalytic activity">
    <reaction evidence="1">
        <text>Thiol-dependent hydrolysis of ester, thioester, amide, peptide and isopeptide bonds formed by the C-terminal Gly of ubiquitin (a 76-residue protein attached to proteins as an intracellular targeting signal).</text>
        <dbReference type="EC" id="3.4.19.12"/>
    </reaction>
</comment>
<feature type="region of interest" description="Disordered" evidence="8">
    <location>
        <begin position="489"/>
        <end position="580"/>
    </location>
</feature>
<keyword evidence="7" id="KW-0788">Thiol protease</keyword>
<dbReference type="RefSeq" id="XP_034249644.1">
    <property type="nucleotide sequence ID" value="XM_034393753.1"/>
</dbReference>
<dbReference type="AlphaFoldDB" id="A0A6P8ZWX4"/>
<organism evidence="11">
    <name type="scientific">Thrips palmi</name>
    <name type="common">Melon thrips</name>
    <dbReference type="NCBI Taxonomy" id="161013"/>
    <lineage>
        <taxon>Eukaryota</taxon>
        <taxon>Metazoa</taxon>
        <taxon>Ecdysozoa</taxon>
        <taxon>Arthropoda</taxon>
        <taxon>Hexapoda</taxon>
        <taxon>Insecta</taxon>
        <taxon>Pterygota</taxon>
        <taxon>Neoptera</taxon>
        <taxon>Paraneoptera</taxon>
        <taxon>Thysanoptera</taxon>
        <taxon>Terebrantia</taxon>
        <taxon>Thripoidea</taxon>
        <taxon>Thripidae</taxon>
        <taxon>Thrips</taxon>
    </lineage>
</organism>
<evidence type="ECO:0000256" key="7">
    <source>
        <dbReference type="ARBA" id="ARBA00022807"/>
    </source>
</evidence>
<evidence type="ECO:0000256" key="4">
    <source>
        <dbReference type="ARBA" id="ARBA00022670"/>
    </source>
</evidence>
<dbReference type="PROSITE" id="PS00973">
    <property type="entry name" value="USP_2"/>
    <property type="match status" value="1"/>
</dbReference>
<dbReference type="PANTHER" id="PTHR24006:SF687">
    <property type="entry name" value="UBIQUITIN CARBOXYL-TERMINAL HYDROLASE 10"/>
    <property type="match status" value="1"/>
</dbReference>
<dbReference type="PROSITE" id="PS50235">
    <property type="entry name" value="USP_3"/>
    <property type="match status" value="1"/>
</dbReference>
<dbReference type="InterPro" id="IPR028889">
    <property type="entry name" value="USP"/>
</dbReference>
<name>A0A6P8ZWX4_THRPL</name>
<feature type="compositionally biased region" description="Pro residues" evidence="8">
    <location>
        <begin position="384"/>
        <end position="397"/>
    </location>
</feature>
<dbReference type="SUPFAM" id="SSF54001">
    <property type="entry name" value="Cysteine proteinases"/>
    <property type="match status" value="1"/>
</dbReference>
<feature type="region of interest" description="Disordered" evidence="8">
    <location>
        <begin position="378"/>
        <end position="470"/>
    </location>
</feature>
<sequence length="1088" mass="117580">MRNDLTPKYRPMDNPVQDYEFLDLSGLGEEDLSHLRSVLGVNPEQQGLSLPWSEEDDGIPDEPETLQVNDIPCGWIGSPDPASHIQFAVTALPPPHAFLPPQFFSGGSPTCQWLQPIPSGEPVNGSHLEFTSDVDLIGGDESSLSAPQDVVQPLAAPPMHTSATLGSVVTTSAPPLASLPDTSMMHGPPVPAYASPQPEDHTVYSPLPYMSNPMYQHPMQSYGHPPVAPYPMMEPSQPPPPPRDQPRGRGRKSMNKNRDMMHHVTHYDGYTQYHQQYPQQYPQYQYPPQMPHQAGSPIYVYHPVYEYHPTVPQMGMPTVSVPSVPPPKVPYPQPAVAAVPAAPALISAPPMMPMAAPPPQVTVAEPVPAAAPVAAPQHVVSAPKPAPPALAPSPQHPRPGQHTPAGAVQTGRRSVEVKKPVSTTSADPAASSMPVQHEVKLSVSVSQPSRVSPTSMPTPQPVPVEPSLPVAPDPPVAAAAVPAPTAAPALAADPAPAPAPALAPTPAPTPTPTPAPPSVAPAPVPKPAATPVPPPVTAQPAKSPTPEPPASTPSTAPAPSPAENNVAAKSEEVQASAPPQWGKASFASLFNNKSSMQGTSGDYSSSHNAAPTYSSFNNQRSDGPQAVSPPTQSGWGPMQPPSKGNLISGQSRRLPASSAIPTGVAPSLPPPNPAHDPNLYRLSEFLHQCKLNNKPASLQPRGLTNRNNWCYINATLQALLACPPFYNLFYKMPDTPSGRSSDSRTAIIESMKTFVKEFTPLAASARLKRADRAARSKDGEVGAVHNDIPTGPAFEPTCVYRMLSVIQTDTMVEGRQEDAEEFLSCLLNGLNDEMLDLMKLTELSNGDASGVNPSVLSTSNGELESLSPDEADEWKVMGPKNKGSITRKADFGRTPLSDIFRGQLRSRVFRNTHDNNITDNVQPFFTLQLDIENSNSVKEALEAYVKRDQLEGLTCSRSNQEVMAWQEVQLEELPPVLLLHLKCFDYRHESCSKIIKSIEYEINLKIDAKLSSKKIQQLYKLFAVVYHDGKEATKGHYVTDAFHVGYNCWIRYDDSSVKVLSEHHVLHPRSPRMPYLLYYRRCDPMDKH</sequence>
<dbReference type="GO" id="GO:0016579">
    <property type="term" value="P:protein deubiquitination"/>
    <property type="evidence" value="ECO:0007669"/>
    <property type="project" value="InterPro"/>
</dbReference>
<reference evidence="11" key="1">
    <citation type="submission" date="2025-08" db="UniProtKB">
        <authorList>
            <consortium name="RefSeq"/>
        </authorList>
    </citation>
    <scope>IDENTIFICATION</scope>
    <source>
        <tissue evidence="11">Total insect</tissue>
    </source>
</reference>
<dbReference type="GO" id="GO:0010506">
    <property type="term" value="P:regulation of autophagy"/>
    <property type="evidence" value="ECO:0007669"/>
    <property type="project" value="TreeGrafter"/>
</dbReference>
<evidence type="ECO:0000259" key="9">
    <source>
        <dbReference type="PROSITE" id="PS50235"/>
    </source>
</evidence>
<comment type="similarity">
    <text evidence="2">Belongs to the peptidase C19 family. USP10 subfamily.</text>
</comment>
<gene>
    <name evidence="11" type="primary">LOC117650371</name>
</gene>
<evidence type="ECO:0000256" key="6">
    <source>
        <dbReference type="ARBA" id="ARBA00022801"/>
    </source>
</evidence>
<dbReference type="GO" id="GO:0005829">
    <property type="term" value="C:cytosol"/>
    <property type="evidence" value="ECO:0007669"/>
    <property type="project" value="TreeGrafter"/>
</dbReference>
<feature type="compositionally biased region" description="Pro residues" evidence="8">
    <location>
        <begin position="456"/>
        <end position="470"/>
    </location>
</feature>
<keyword evidence="6" id="KW-0378">Hydrolase</keyword>
<dbReference type="GO" id="GO:0006508">
    <property type="term" value="P:proteolysis"/>
    <property type="evidence" value="ECO:0007669"/>
    <property type="project" value="UniProtKB-KW"/>
</dbReference>
<proteinExistence type="inferred from homology"/>
<dbReference type="InterPro" id="IPR038765">
    <property type="entry name" value="Papain-like_cys_pep_sf"/>
</dbReference>
<dbReference type="InterPro" id="IPR018200">
    <property type="entry name" value="USP_CS"/>
</dbReference>
<dbReference type="PRINTS" id="PR01217">
    <property type="entry name" value="PRICHEXTENSN"/>
</dbReference>
<dbReference type="OrthoDB" id="429671at2759"/>
<dbReference type="Gene3D" id="3.90.70.10">
    <property type="entry name" value="Cysteine proteinases"/>
    <property type="match status" value="1"/>
</dbReference>
<evidence type="ECO:0000256" key="1">
    <source>
        <dbReference type="ARBA" id="ARBA00000707"/>
    </source>
</evidence>
<feature type="compositionally biased region" description="Polar residues" evidence="8">
    <location>
        <begin position="596"/>
        <end position="634"/>
    </location>
</feature>
<keyword evidence="10" id="KW-1185">Reference proteome</keyword>
<evidence type="ECO:0000256" key="5">
    <source>
        <dbReference type="ARBA" id="ARBA00022786"/>
    </source>
</evidence>
<dbReference type="InterPro" id="IPR050164">
    <property type="entry name" value="Peptidase_C19"/>
</dbReference>
<feature type="region of interest" description="Disordered" evidence="8">
    <location>
        <begin position="225"/>
        <end position="257"/>
    </location>
</feature>
<dbReference type="InterPro" id="IPR001394">
    <property type="entry name" value="Peptidase_C19_UCH"/>
</dbReference>
<feature type="compositionally biased region" description="Low complexity" evidence="8">
    <location>
        <begin position="442"/>
        <end position="455"/>
    </location>
</feature>
<accession>A0A6P8ZWX4</accession>
<dbReference type="FunFam" id="3.90.70.10:FF:000092">
    <property type="entry name" value="Ubiquitin carboxyl-terminal hydrolase"/>
    <property type="match status" value="1"/>
</dbReference>
<dbReference type="GeneID" id="117650371"/>
<dbReference type="PANTHER" id="PTHR24006">
    <property type="entry name" value="UBIQUITIN CARBOXYL-TERMINAL HYDROLASE"/>
    <property type="match status" value="1"/>
</dbReference>
<keyword evidence="4" id="KW-0645">Protease</keyword>
<feature type="compositionally biased region" description="Pro residues" evidence="8">
    <location>
        <begin position="495"/>
        <end position="560"/>
    </location>
</feature>
<evidence type="ECO:0000256" key="3">
    <source>
        <dbReference type="ARBA" id="ARBA00012759"/>
    </source>
</evidence>
<evidence type="ECO:0000313" key="10">
    <source>
        <dbReference type="Proteomes" id="UP000515158"/>
    </source>
</evidence>
<dbReference type="EC" id="3.4.19.12" evidence="3"/>
<dbReference type="GO" id="GO:0030330">
    <property type="term" value="P:DNA damage response, signal transduction by p53 class mediator"/>
    <property type="evidence" value="ECO:0007669"/>
    <property type="project" value="TreeGrafter"/>
</dbReference>